<feature type="region of interest" description="Disordered" evidence="1">
    <location>
        <begin position="140"/>
        <end position="161"/>
    </location>
</feature>
<dbReference type="RefSeq" id="WP_089386005.1">
    <property type="nucleotide sequence ID" value="NZ_FZNQ01000035.1"/>
</dbReference>
<reference evidence="2 3" key="1">
    <citation type="submission" date="2017-06" db="EMBL/GenBank/DDBJ databases">
        <authorList>
            <person name="Kim H.J."/>
            <person name="Triplett B.A."/>
        </authorList>
    </citation>
    <scope>NUCLEOTIDE SEQUENCE [LARGE SCALE GENOMIC DNA]</scope>
    <source>
        <strain evidence="2 3">DSM 8800</strain>
    </source>
</reference>
<protein>
    <submittedName>
        <fullName evidence="2">Uncharacterized protein</fullName>
    </submittedName>
</protein>
<name>A0A238Y9G0_HALVU</name>
<dbReference type="EMBL" id="FZNQ01000035">
    <property type="protein sequence ID" value="SNR67916.1"/>
    <property type="molecule type" value="Genomic_DNA"/>
</dbReference>
<dbReference type="AlphaFoldDB" id="A0A238Y9G0"/>
<organism evidence="2 3">
    <name type="scientific">Halorubrum vacuolatum</name>
    <name type="common">Natronobacterium vacuolatum</name>
    <dbReference type="NCBI Taxonomy" id="63740"/>
    <lineage>
        <taxon>Archaea</taxon>
        <taxon>Methanobacteriati</taxon>
        <taxon>Methanobacteriota</taxon>
        <taxon>Stenosarchaea group</taxon>
        <taxon>Halobacteria</taxon>
        <taxon>Halobacteriales</taxon>
        <taxon>Haloferacaceae</taxon>
        <taxon>Halorubrum</taxon>
    </lineage>
</organism>
<proteinExistence type="predicted"/>
<keyword evidence="3" id="KW-1185">Reference proteome</keyword>
<evidence type="ECO:0000313" key="3">
    <source>
        <dbReference type="Proteomes" id="UP000198397"/>
    </source>
</evidence>
<evidence type="ECO:0000256" key="1">
    <source>
        <dbReference type="SAM" id="MobiDB-lite"/>
    </source>
</evidence>
<dbReference type="OrthoDB" id="381257at2157"/>
<gene>
    <name evidence="2" type="ORF">SAMN06264855_1355</name>
</gene>
<sequence>MVADEPVTVRRVLESERCLQILTHLHEQRLTAAADEVTVNVQELADVLDTLPDRGSGENDGRTAILSKLLRQEWLPAMHATTMIEFDAQTDEVTATPRTTLFHLVIEPDTLKQRDQDAIASACSWLKWRRPFHDPIECNHGRGQTEWHQDDESRSGQDDDS</sequence>
<evidence type="ECO:0000313" key="2">
    <source>
        <dbReference type="EMBL" id="SNR67916.1"/>
    </source>
</evidence>
<accession>A0A238Y9G0</accession>
<dbReference type="Proteomes" id="UP000198397">
    <property type="component" value="Unassembled WGS sequence"/>
</dbReference>